<evidence type="ECO:0000313" key="1">
    <source>
        <dbReference type="EMBL" id="GIJ47827.1"/>
    </source>
</evidence>
<dbReference type="Gene3D" id="2.120.10.10">
    <property type="match status" value="1"/>
</dbReference>
<name>A0A8J3YNY5_9ACTN</name>
<proteinExistence type="predicted"/>
<dbReference type="AlphaFoldDB" id="A0A8J3YNY5"/>
<evidence type="ECO:0000313" key="2">
    <source>
        <dbReference type="Proteomes" id="UP000619260"/>
    </source>
</evidence>
<comment type="caution">
    <text evidence="1">The sequence shown here is derived from an EMBL/GenBank/DDBJ whole genome shotgun (WGS) entry which is preliminary data.</text>
</comment>
<dbReference type="CDD" id="cd15482">
    <property type="entry name" value="Sialidase_non-viral"/>
    <property type="match status" value="1"/>
</dbReference>
<organism evidence="1 2">
    <name type="scientific">Virgisporangium aliadipatigenens</name>
    <dbReference type="NCBI Taxonomy" id="741659"/>
    <lineage>
        <taxon>Bacteria</taxon>
        <taxon>Bacillati</taxon>
        <taxon>Actinomycetota</taxon>
        <taxon>Actinomycetes</taxon>
        <taxon>Micromonosporales</taxon>
        <taxon>Micromonosporaceae</taxon>
        <taxon>Virgisporangium</taxon>
    </lineage>
</organism>
<dbReference type="EMBL" id="BOPF01000018">
    <property type="protein sequence ID" value="GIJ47827.1"/>
    <property type="molecule type" value="Genomic_DNA"/>
</dbReference>
<reference evidence="1" key="1">
    <citation type="submission" date="2021-01" db="EMBL/GenBank/DDBJ databases">
        <title>Whole genome shotgun sequence of Virgisporangium aliadipatigenens NBRC 105644.</title>
        <authorList>
            <person name="Komaki H."/>
            <person name="Tamura T."/>
        </authorList>
    </citation>
    <scope>NUCLEOTIDE SEQUENCE</scope>
    <source>
        <strain evidence="1">NBRC 105644</strain>
    </source>
</reference>
<accession>A0A8J3YNY5</accession>
<dbReference type="SUPFAM" id="SSF50939">
    <property type="entry name" value="Sialidases"/>
    <property type="match status" value="1"/>
</dbReference>
<dbReference type="InterPro" id="IPR036278">
    <property type="entry name" value="Sialidase_sf"/>
</dbReference>
<keyword evidence="2" id="KW-1185">Reference proteome</keyword>
<sequence>MPNPLLKERYATSRRGGPATEADPPAALCAAFLGQPNPYRNPAPNVNQINNDGVTRTGTATGCPTAQNETTIVVNPHNPRHLVAAANDYRDFNPRTGRNDSSGWGYTSFDGGRTWKNFRLPGLTLQSGGVGALGYMDGAGDPALAFGPGNTVYYANLVYSRVVPADGSQSASGITVSVSRDGGLTWGQPVILQVDGVRPDGAPARASVFNDKEWITADPYSGTVYVTWTRFTYGDSGYLESPIVVSKSTDFGRRFSAPQRISPSLSGFTGGITSYAQGSNPQVGRDGSVYVAYEASVCATVDCTDVEDHNAIVLATSRDGGRTFTNREVALNHDIPATLTGQNFRLNSFPLTAYDRLTDQLWITWADDRNGQYSPEGASIRTNVDVFVIQAQGGRSFSPTWRVGSGADEFFPAIAVVSTRVAVSYYTRAFDPDGFKVDYAYSVGWGRHVDGAPLRRITTESQDPRIQFTSTRPDGSLIQGVFIGDYTGIAMGTDFKIHPCWVDFRGRPGVNTPNQDAYTQAIFALF</sequence>
<gene>
    <name evidence="1" type="ORF">Val02_47130</name>
</gene>
<protein>
    <submittedName>
        <fullName evidence="1">Neuraminidase</fullName>
    </submittedName>
</protein>
<dbReference type="Proteomes" id="UP000619260">
    <property type="component" value="Unassembled WGS sequence"/>
</dbReference>